<protein>
    <submittedName>
        <fullName evidence="2">Uncharacterized protein</fullName>
    </submittedName>
</protein>
<evidence type="ECO:0000313" key="2">
    <source>
        <dbReference type="EMBL" id="RSH85378.1"/>
    </source>
</evidence>
<accession>A0A427Y2M7</accession>
<gene>
    <name evidence="2" type="ORF">EHS25_004774</name>
</gene>
<comment type="caution">
    <text evidence="2">The sequence shown here is derived from an EMBL/GenBank/DDBJ whole genome shotgun (WGS) entry which is preliminary data.</text>
</comment>
<reference evidence="2 3" key="1">
    <citation type="submission" date="2018-11" db="EMBL/GenBank/DDBJ databases">
        <title>Genome sequence of Saitozyma podzolica DSM 27192.</title>
        <authorList>
            <person name="Aliyu H."/>
            <person name="Gorte O."/>
            <person name="Ochsenreither K."/>
        </authorList>
    </citation>
    <scope>NUCLEOTIDE SEQUENCE [LARGE SCALE GENOMIC DNA]</scope>
    <source>
        <strain evidence="2 3">DSM 27192</strain>
    </source>
</reference>
<organism evidence="2 3">
    <name type="scientific">Saitozyma podzolica</name>
    <dbReference type="NCBI Taxonomy" id="1890683"/>
    <lineage>
        <taxon>Eukaryota</taxon>
        <taxon>Fungi</taxon>
        <taxon>Dikarya</taxon>
        <taxon>Basidiomycota</taxon>
        <taxon>Agaricomycotina</taxon>
        <taxon>Tremellomycetes</taxon>
        <taxon>Tremellales</taxon>
        <taxon>Trimorphomycetaceae</taxon>
        <taxon>Saitozyma</taxon>
    </lineage>
</organism>
<evidence type="ECO:0000313" key="3">
    <source>
        <dbReference type="Proteomes" id="UP000279259"/>
    </source>
</evidence>
<name>A0A427Y2M7_9TREE</name>
<dbReference type="EMBL" id="RSCD01000020">
    <property type="protein sequence ID" value="RSH85378.1"/>
    <property type="molecule type" value="Genomic_DNA"/>
</dbReference>
<sequence length="330" mass="34116">MQPRGTNHSEVYKRPGEAAKRAFGTALGRLEGAQVHLEPLITGTQRRNDSRITGSASSGLSSEDIDITIISLASQDSQTATLPLATTEDDSMAVPAVGFAVSREEHSMGRPGAEPTAMRPVMVCKALRTTGTRRASARRWWVQPEIPGAVSGFNDLKASIMASSGGISPFLGPAVVPNGEGGPAGFLARRASTTASVTVATTDFPLRVRAAEPKRPISTCLVAVGAPPRHSPSPLASGAGQSTLGYLSRRSLIPLPRLSAGTSPTLGKAGRSSRVSSDGLERKLSASLAAAEQNAAAVAADSGLKTVVRCTSERKRSLGDAVDGVEGERA</sequence>
<evidence type="ECO:0000256" key="1">
    <source>
        <dbReference type="SAM" id="MobiDB-lite"/>
    </source>
</evidence>
<keyword evidence="3" id="KW-1185">Reference proteome</keyword>
<proteinExistence type="predicted"/>
<feature type="region of interest" description="Disordered" evidence="1">
    <location>
        <begin position="257"/>
        <end position="279"/>
    </location>
</feature>
<dbReference type="Proteomes" id="UP000279259">
    <property type="component" value="Unassembled WGS sequence"/>
</dbReference>
<dbReference type="AlphaFoldDB" id="A0A427Y2M7"/>